<organism evidence="3 4">
    <name type="scientific">Streptomyces morookaense</name>
    <name type="common">Streptoverticillium morookaense</name>
    <dbReference type="NCBI Taxonomy" id="1970"/>
    <lineage>
        <taxon>Bacteria</taxon>
        <taxon>Bacillati</taxon>
        <taxon>Actinomycetota</taxon>
        <taxon>Actinomycetes</taxon>
        <taxon>Kitasatosporales</taxon>
        <taxon>Streptomycetaceae</taxon>
        <taxon>Streptomyces</taxon>
    </lineage>
</organism>
<feature type="region of interest" description="Disordered" evidence="1">
    <location>
        <begin position="178"/>
        <end position="200"/>
    </location>
</feature>
<protein>
    <submittedName>
        <fullName evidence="3">DUF4245 domain-containing protein</fullName>
    </submittedName>
</protein>
<accession>A0A7Y7B344</accession>
<dbReference type="Pfam" id="PF14030">
    <property type="entry name" value="DUF4245"/>
    <property type="match status" value="1"/>
</dbReference>
<evidence type="ECO:0000256" key="2">
    <source>
        <dbReference type="SAM" id="Phobius"/>
    </source>
</evidence>
<dbReference type="InterPro" id="IPR025339">
    <property type="entry name" value="DUF4245"/>
</dbReference>
<feature type="transmembrane region" description="Helical" evidence="2">
    <location>
        <begin position="20"/>
        <end position="38"/>
    </location>
</feature>
<evidence type="ECO:0000313" key="4">
    <source>
        <dbReference type="Proteomes" id="UP000587462"/>
    </source>
</evidence>
<keyword evidence="2" id="KW-0812">Transmembrane</keyword>
<dbReference type="EMBL" id="JABBXF010000019">
    <property type="protein sequence ID" value="NVK78112.1"/>
    <property type="molecule type" value="Genomic_DNA"/>
</dbReference>
<dbReference type="AlphaFoldDB" id="A0A7Y7B344"/>
<gene>
    <name evidence="3" type="ORF">HG542_10605</name>
</gene>
<sequence length="200" mass="21293">MGDDGDVAGRDGKKQKIRNMVLSMAVVIPVAWVSYLFIPHDAGKDPVRPIGYQVELDAARRAAPYAVAAPQGLGKDWRATSVRYEPQTKMGSVWHLGFLDPQTQYVGIEQSNGSPAVFVDDATQQAEKTDKTVQAGGLTWQRYEGSKYNALVHEGSGVTTVVTGTATFERLTEMAAALKAEKAKSPEGTPSGAPSATPAG</sequence>
<keyword evidence="4" id="KW-1185">Reference proteome</keyword>
<keyword evidence="2" id="KW-0472">Membrane</keyword>
<proteinExistence type="predicted"/>
<name>A0A7Y7B344_STRMO</name>
<evidence type="ECO:0000256" key="1">
    <source>
        <dbReference type="SAM" id="MobiDB-lite"/>
    </source>
</evidence>
<evidence type="ECO:0000313" key="3">
    <source>
        <dbReference type="EMBL" id="NVK78112.1"/>
    </source>
</evidence>
<dbReference type="Proteomes" id="UP000587462">
    <property type="component" value="Unassembled WGS sequence"/>
</dbReference>
<comment type="caution">
    <text evidence="3">The sequence shown here is derived from an EMBL/GenBank/DDBJ whole genome shotgun (WGS) entry which is preliminary data.</text>
</comment>
<keyword evidence="2" id="KW-1133">Transmembrane helix</keyword>
<reference evidence="3 4" key="1">
    <citation type="submission" date="2020-04" db="EMBL/GenBank/DDBJ databases">
        <title>Draft Genome Sequence of Streptomyces morookaense DSM 40503, an 8-azaguanine-producing strain.</title>
        <authorList>
            <person name="Qi J."/>
            <person name="Gao J.-M."/>
        </authorList>
    </citation>
    <scope>NUCLEOTIDE SEQUENCE [LARGE SCALE GENOMIC DNA]</scope>
    <source>
        <strain evidence="3 4">DSM 40503</strain>
    </source>
</reference>